<feature type="domain" description="Lcl C-terminal" evidence="1">
    <location>
        <begin position="334"/>
        <end position="459"/>
    </location>
</feature>
<dbReference type="EMBL" id="QHCR01000003">
    <property type="protein sequence ID" value="RHX80961.1"/>
    <property type="molecule type" value="Genomic_DNA"/>
</dbReference>
<evidence type="ECO:0000259" key="1">
    <source>
        <dbReference type="Pfam" id="PF07603"/>
    </source>
</evidence>
<reference evidence="2 3" key="2">
    <citation type="journal article" date="2020" name="Int. J. Syst. Evol. Microbiol.">
        <title>Leptospira yasudae sp. nov. and Leptospira stimsonii sp. nov., two new species of the pathogenic group isolated from environmental sources.</title>
        <authorList>
            <person name="Casanovas-Massana A."/>
            <person name="Hamond C."/>
            <person name="Santos L.A."/>
            <person name="de Oliveira D."/>
            <person name="Hacker K.P."/>
            <person name="Balassiano I."/>
            <person name="Costa F."/>
            <person name="Medeiros M.A."/>
            <person name="Reis M.G."/>
            <person name="Ko A.I."/>
            <person name="Wunder E.A."/>
        </authorList>
    </citation>
    <scope>NUCLEOTIDE SEQUENCE [LARGE SCALE GENOMIC DNA]</scope>
    <source>
        <strain evidence="2 3">B21</strain>
    </source>
</reference>
<evidence type="ECO:0000313" key="3">
    <source>
        <dbReference type="Proteomes" id="UP000285569"/>
    </source>
</evidence>
<dbReference type="InterPro" id="IPR011460">
    <property type="entry name" value="Lcl_C"/>
</dbReference>
<dbReference type="PANTHER" id="PTHR35812">
    <property type="entry name" value="LIPOPROTEIN"/>
    <property type="match status" value="1"/>
</dbReference>
<dbReference type="PROSITE" id="PS51257">
    <property type="entry name" value="PROKAR_LIPOPROTEIN"/>
    <property type="match status" value="1"/>
</dbReference>
<evidence type="ECO:0000313" key="2">
    <source>
        <dbReference type="EMBL" id="RHX80961.1"/>
    </source>
</evidence>
<organism evidence="2 3">
    <name type="scientific">Leptospira yasudae</name>
    <dbReference type="NCBI Taxonomy" id="2202201"/>
    <lineage>
        <taxon>Bacteria</taxon>
        <taxon>Pseudomonadati</taxon>
        <taxon>Spirochaetota</taxon>
        <taxon>Spirochaetia</taxon>
        <taxon>Leptospirales</taxon>
        <taxon>Leptospiraceae</taxon>
        <taxon>Leptospira</taxon>
    </lineage>
</organism>
<dbReference type="Gene3D" id="2.60.40.2340">
    <property type="match status" value="1"/>
</dbReference>
<feature type="domain" description="Lcl C-terminal" evidence="1">
    <location>
        <begin position="191"/>
        <end position="317"/>
    </location>
</feature>
<gene>
    <name evidence="2" type="ORF">DLM77_08105</name>
</gene>
<reference evidence="3" key="1">
    <citation type="submission" date="2018-05" db="EMBL/GenBank/DDBJ databases">
        <title>Leptospira yasudae sp. nov. and Leptospira stimsonii sp. nov., two pathogenic species of the genus Leptospira isolated from environmental sources.</title>
        <authorList>
            <person name="Casanovas-Massana A."/>
            <person name="Hamond C."/>
            <person name="Santos L.A."/>
            <person name="Hacker K.P."/>
            <person name="Balassiano I."/>
            <person name="Medeiros M.A."/>
            <person name="Reis M.G."/>
            <person name="Ko A.I."/>
            <person name="Wunder E.A."/>
        </authorList>
    </citation>
    <scope>NUCLEOTIDE SEQUENCE [LARGE SCALE GENOMIC DNA]</scope>
    <source>
        <strain evidence="3">B21</strain>
    </source>
</reference>
<name>A0ABX9M5E9_9LEPT</name>
<accession>A0ABX9M5E9</accession>
<keyword evidence="3" id="KW-1185">Reference proteome</keyword>
<protein>
    <submittedName>
        <fullName evidence="2">Adhesin</fullName>
    </submittedName>
</protein>
<proteinExistence type="predicted"/>
<dbReference type="Proteomes" id="UP000285569">
    <property type="component" value="Unassembled WGS sequence"/>
</dbReference>
<comment type="caution">
    <text evidence="2">The sequence shown here is derived from an EMBL/GenBank/DDBJ whole genome shotgun (WGS) entry which is preliminary data.</text>
</comment>
<sequence>MVLSRLIAGLFLLTSCSEAERISIDASSTAGLLLQGGVEASRNRSGATPDSKEITSFRFNAAENSFAADFVGEISGTQITVSVPFGAIRRLKATFANTGAGVQVNGVSQTSAQTENDFSSSLVYRVTAKNGSFTDYTVNVIPTFRLTDAGQTNCYSSCAADPGQDAAYTTGVPASFQSNVVLSSYSPQPVTFDRQTGLIWKNCPAGSSNVSCTTIYNYTQPTASSYCTGLNSMNAGSGYAGLQGWRLPNIEELISLSTFKTSGASAFIDTADFPNGLGGYWSNDTDQSDSSKRWVFNYTNGLNFSQDTNAGYYVRCVTGGSMPARSYSDLNDGSVRDNRTGLVWQKCSVGQTWSSGSPSCTSGTATIHNWTSALITCGTSNLAGKSWRLPNAHELISLVDFTSPSSGAKIDASAFPNTPPTGIYHTSNSSPGIHVFRVRFGDARIDTTAVSTQNYVRCVTD</sequence>
<dbReference type="RefSeq" id="WP_118955661.1">
    <property type="nucleotide sequence ID" value="NZ_QHCR01000003.1"/>
</dbReference>
<dbReference type="Pfam" id="PF07603">
    <property type="entry name" value="Lcl_C"/>
    <property type="match status" value="2"/>
</dbReference>
<dbReference type="PANTHER" id="PTHR35812:SF1">
    <property type="entry name" value="LIPOPROTEIN"/>
    <property type="match status" value="1"/>
</dbReference>